<organism evidence="1 2">
    <name type="scientific">Panagrolaimus sp. JU765</name>
    <dbReference type="NCBI Taxonomy" id="591449"/>
    <lineage>
        <taxon>Eukaryota</taxon>
        <taxon>Metazoa</taxon>
        <taxon>Ecdysozoa</taxon>
        <taxon>Nematoda</taxon>
        <taxon>Chromadorea</taxon>
        <taxon>Rhabditida</taxon>
        <taxon>Tylenchina</taxon>
        <taxon>Panagrolaimomorpha</taxon>
        <taxon>Panagrolaimoidea</taxon>
        <taxon>Panagrolaimidae</taxon>
        <taxon>Panagrolaimus</taxon>
    </lineage>
</organism>
<dbReference type="Proteomes" id="UP000887576">
    <property type="component" value="Unplaced"/>
</dbReference>
<protein>
    <submittedName>
        <fullName evidence="2">Uncharacterized protein</fullName>
    </submittedName>
</protein>
<accession>A0AC34QT44</accession>
<name>A0AC34QT44_9BILA</name>
<dbReference type="WBParaSite" id="JU765_v2.g19048.t1">
    <property type="protein sequence ID" value="JU765_v2.g19048.t1"/>
    <property type="gene ID" value="JU765_v2.g19048"/>
</dbReference>
<reference evidence="2" key="1">
    <citation type="submission" date="2022-11" db="UniProtKB">
        <authorList>
            <consortium name="WormBaseParasite"/>
        </authorList>
    </citation>
    <scope>IDENTIFICATION</scope>
</reference>
<proteinExistence type="predicted"/>
<evidence type="ECO:0000313" key="2">
    <source>
        <dbReference type="WBParaSite" id="JU765_v2.g19048.t1"/>
    </source>
</evidence>
<evidence type="ECO:0000313" key="1">
    <source>
        <dbReference type="Proteomes" id="UP000887576"/>
    </source>
</evidence>
<sequence length="70" mass="7682">MFKCFRCNQNGGVCAKQLEKWNIKLHSQMPENVAVVPEANPGERPAISDKSPANEDESPAINDESPAIND</sequence>